<proteinExistence type="predicted"/>
<feature type="transmembrane region" description="Helical" evidence="1">
    <location>
        <begin position="175"/>
        <end position="192"/>
    </location>
</feature>
<dbReference type="Proteomes" id="UP001367508">
    <property type="component" value="Unassembled WGS sequence"/>
</dbReference>
<gene>
    <name evidence="2" type="ORF">VNO77_02530</name>
</gene>
<comment type="caution">
    <text evidence="2">The sequence shown here is derived from an EMBL/GenBank/DDBJ whole genome shotgun (WGS) entry which is preliminary data.</text>
</comment>
<keyword evidence="1" id="KW-0812">Transmembrane</keyword>
<protein>
    <submittedName>
        <fullName evidence="2">Uncharacterized protein</fullName>
    </submittedName>
</protein>
<evidence type="ECO:0000313" key="2">
    <source>
        <dbReference type="EMBL" id="KAK7360528.1"/>
    </source>
</evidence>
<organism evidence="2 3">
    <name type="scientific">Canavalia gladiata</name>
    <name type="common">Sword bean</name>
    <name type="synonym">Dolichos gladiatus</name>
    <dbReference type="NCBI Taxonomy" id="3824"/>
    <lineage>
        <taxon>Eukaryota</taxon>
        <taxon>Viridiplantae</taxon>
        <taxon>Streptophyta</taxon>
        <taxon>Embryophyta</taxon>
        <taxon>Tracheophyta</taxon>
        <taxon>Spermatophyta</taxon>
        <taxon>Magnoliopsida</taxon>
        <taxon>eudicotyledons</taxon>
        <taxon>Gunneridae</taxon>
        <taxon>Pentapetalae</taxon>
        <taxon>rosids</taxon>
        <taxon>fabids</taxon>
        <taxon>Fabales</taxon>
        <taxon>Fabaceae</taxon>
        <taxon>Papilionoideae</taxon>
        <taxon>50 kb inversion clade</taxon>
        <taxon>NPAAA clade</taxon>
        <taxon>indigoferoid/millettioid clade</taxon>
        <taxon>Phaseoleae</taxon>
        <taxon>Canavalia</taxon>
    </lineage>
</organism>
<keyword evidence="1" id="KW-0472">Membrane</keyword>
<dbReference type="EMBL" id="JAYMYQ010000001">
    <property type="protein sequence ID" value="KAK7360528.1"/>
    <property type="molecule type" value="Genomic_DNA"/>
</dbReference>
<sequence length="239" mass="26771">MFCKSGDQSCMLWDEVLFFMSLDSGSHVITRLHAYYRRLYLTCNDPFAWLLNYLSPAAQTAYGYHIAIYMAFLPKDHDTLGFGKDVTLTDVMTLCLGVPNVKVSMSTISFDNRSRQNYGGSGVELDHCCSSPFKSSKIRRMHFQGSSTAHSALCAANIITDEGRVRRSCQHLDDFLVGLVIIVCVPFSLFVAKQNNCYAWMSSAVIKAEMHPASCLLTNFPALYVHFVLVCNFGCDEFS</sequence>
<evidence type="ECO:0000256" key="1">
    <source>
        <dbReference type="SAM" id="Phobius"/>
    </source>
</evidence>
<reference evidence="2 3" key="1">
    <citation type="submission" date="2024-01" db="EMBL/GenBank/DDBJ databases">
        <title>The genomes of 5 underutilized Papilionoideae crops provide insights into root nodulation and disease resistanc.</title>
        <authorList>
            <person name="Jiang F."/>
        </authorList>
    </citation>
    <scope>NUCLEOTIDE SEQUENCE [LARGE SCALE GENOMIC DNA]</scope>
    <source>
        <strain evidence="2">LVBAO_FW01</strain>
        <tissue evidence="2">Leaves</tissue>
    </source>
</reference>
<evidence type="ECO:0000313" key="3">
    <source>
        <dbReference type="Proteomes" id="UP001367508"/>
    </source>
</evidence>
<keyword evidence="1" id="KW-1133">Transmembrane helix</keyword>
<accession>A0AAN9RBD4</accession>
<dbReference type="AlphaFoldDB" id="A0AAN9RBD4"/>
<name>A0AAN9RBD4_CANGL</name>
<keyword evidence="3" id="KW-1185">Reference proteome</keyword>